<feature type="domain" description="Response regulatory" evidence="2">
    <location>
        <begin position="3"/>
        <end position="119"/>
    </location>
</feature>
<protein>
    <submittedName>
        <fullName evidence="3">Response regulator</fullName>
    </submittedName>
</protein>
<proteinExistence type="predicted"/>
<sequence length="119" mass="13631">MNSILLIDDQPITNFITKKLLSLKGIEIPIIDFTNPLEALENVKNSKESFIFLDLNMPEMTGWEFLDEVKKLNLNHKIVILTSSTSDLDLEKARDYPCVVEYVIKPLSIDKLNALNSFF</sequence>
<organism evidence="3 4">
    <name type="scientific">Gillisia lutea</name>
    <dbReference type="NCBI Taxonomy" id="2909668"/>
    <lineage>
        <taxon>Bacteria</taxon>
        <taxon>Pseudomonadati</taxon>
        <taxon>Bacteroidota</taxon>
        <taxon>Flavobacteriia</taxon>
        <taxon>Flavobacteriales</taxon>
        <taxon>Flavobacteriaceae</taxon>
        <taxon>Gillisia</taxon>
    </lineage>
</organism>
<comment type="caution">
    <text evidence="3">The sequence shown here is derived from an EMBL/GenBank/DDBJ whole genome shotgun (WGS) entry which is preliminary data.</text>
</comment>
<evidence type="ECO:0000313" key="3">
    <source>
        <dbReference type="EMBL" id="MCF4101280.1"/>
    </source>
</evidence>
<dbReference type="SUPFAM" id="SSF52172">
    <property type="entry name" value="CheY-like"/>
    <property type="match status" value="1"/>
</dbReference>
<dbReference type="PANTHER" id="PTHR43228:SF1">
    <property type="entry name" value="TWO-COMPONENT RESPONSE REGULATOR ARR22"/>
    <property type="match status" value="1"/>
</dbReference>
<evidence type="ECO:0000259" key="2">
    <source>
        <dbReference type="PROSITE" id="PS50110"/>
    </source>
</evidence>
<dbReference type="InterPro" id="IPR011006">
    <property type="entry name" value="CheY-like_superfamily"/>
</dbReference>
<dbReference type="Pfam" id="PF00072">
    <property type="entry name" value="Response_reg"/>
    <property type="match status" value="1"/>
</dbReference>
<accession>A0ABS9EHP9</accession>
<reference evidence="3" key="1">
    <citation type="submission" date="2022-01" db="EMBL/GenBank/DDBJ databases">
        <title>Gillisia lutea sp. nov., isolated from marine plastic residues from the Malvarosa beach (Valencia, Spain).</title>
        <authorList>
            <person name="Vidal-Verdu A."/>
            <person name="Molina-Menor E."/>
            <person name="Satari L."/>
            <person name="Pascual J."/>
            <person name="Pereto J."/>
            <person name="Porcar M."/>
        </authorList>
    </citation>
    <scope>NUCLEOTIDE SEQUENCE</scope>
    <source>
        <strain evidence="3">M10.2A</strain>
    </source>
</reference>
<dbReference type="PROSITE" id="PS50110">
    <property type="entry name" value="RESPONSE_REGULATORY"/>
    <property type="match status" value="1"/>
</dbReference>
<dbReference type="Proteomes" id="UP001179363">
    <property type="component" value="Unassembled WGS sequence"/>
</dbReference>
<evidence type="ECO:0000313" key="4">
    <source>
        <dbReference type="Proteomes" id="UP001179363"/>
    </source>
</evidence>
<keyword evidence="1" id="KW-0597">Phosphoprotein</keyword>
<dbReference type="Gene3D" id="3.40.50.2300">
    <property type="match status" value="1"/>
</dbReference>
<gene>
    <name evidence="3" type="ORF">L1I30_06360</name>
</gene>
<dbReference type="InterPro" id="IPR052048">
    <property type="entry name" value="ST_Response_Regulator"/>
</dbReference>
<dbReference type="EMBL" id="JAKGTH010000007">
    <property type="protein sequence ID" value="MCF4101280.1"/>
    <property type="molecule type" value="Genomic_DNA"/>
</dbReference>
<evidence type="ECO:0000256" key="1">
    <source>
        <dbReference type="PROSITE-ProRule" id="PRU00169"/>
    </source>
</evidence>
<dbReference type="InterPro" id="IPR001789">
    <property type="entry name" value="Sig_transdc_resp-reg_receiver"/>
</dbReference>
<keyword evidence="4" id="KW-1185">Reference proteome</keyword>
<dbReference type="CDD" id="cd00156">
    <property type="entry name" value="REC"/>
    <property type="match status" value="1"/>
</dbReference>
<dbReference type="SMART" id="SM00448">
    <property type="entry name" value="REC"/>
    <property type="match status" value="1"/>
</dbReference>
<dbReference type="RefSeq" id="WP_236133428.1">
    <property type="nucleotide sequence ID" value="NZ_JAKGTH010000007.1"/>
</dbReference>
<dbReference type="PANTHER" id="PTHR43228">
    <property type="entry name" value="TWO-COMPONENT RESPONSE REGULATOR"/>
    <property type="match status" value="1"/>
</dbReference>
<feature type="modified residue" description="4-aspartylphosphate" evidence="1">
    <location>
        <position position="54"/>
    </location>
</feature>
<name>A0ABS9EHP9_9FLAO</name>